<protein>
    <recommendedName>
        <fullName evidence="20">Secreted protein</fullName>
    </recommendedName>
</protein>
<dbReference type="EMBL" id="QXFW01003641">
    <property type="protein sequence ID" value="KAE8969568.1"/>
    <property type="molecule type" value="Genomic_DNA"/>
</dbReference>
<evidence type="ECO:0000313" key="3">
    <source>
        <dbReference type="EMBL" id="KAE8969568.1"/>
    </source>
</evidence>
<name>A0A6A3R393_9STRA</name>
<evidence type="ECO:0000313" key="13">
    <source>
        <dbReference type="Proteomes" id="UP000437068"/>
    </source>
</evidence>
<evidence type="ECO:0000313" key="2">
    <source>
        <dbReference type="EMBL" id="KAE8931164.1"/>
    </source>
</evidence>
<evidence type="ECO:0000313" key="4">
    <source>
        <dbReference type="EMBL" id="KAE9067187.1"/>
    </source>
</evidence>
<evidence type="ECO:0000313" key="7">
    <source>
        <dbReference type="EMBL" id="KAE9170952.1"/>
    </source>
</evidence>
<dbReference type="EMBL" id="QXGE01003727">
    <property type="protein sequence ID" value="KAE9273618.1"/>
    <property type="molecule type" value="Genomic_DNA"/>
</dbReference>
<sequence>MQWLLHIVLISFRGIRSSICIPLPFRFSMRQIKFVRQLRRVELVLRLQSILSGLGRRGVQLVTYLAITVQHTAKDRHSRERPLEQPIDSILRKESGHFALGRYRVTRGFQLVSWSRIGTRA</sequence>
<evidence type="ECO:0000313" key="6">
    <source>
        <dbReference type="EMBL" id="KAE9088473.1"/>
    </source>
</evidence>
<dbReference type="EMBL" id="QXGB01002339">
    <property type="protein sequence ID" value="KAE9178923.1"/>
    <property type="molecule type" value="Genomic_DNA"/>
</dbReference>
<dbReference type="Proteomes" id="UP000460718">
    <property type="component" value="Unassembled WGS sequence"/>
</dbReference>
<dbReference type="Proteomes" id="UP000440367">
    <property type="component" value="Unassembled WGS sequence"/>
</dbReference>
<keyword evidence="12" id="KW-1185">Reference proteome</keyword>
<evidence type="ECO:0000313" key="9">
    <source>
        <dbReference type="EMBL" id="KAE9198165.1"/>
    </source>
</evidence>
<dbReference type="Proteomes" id="UP000437068">
    <property type="component" value="Unassembled WGS sequence"/>
</dbReference>
<dbReference type="EMBL" id="QXGD01001835">
    <property type="protein sequence ID" value="KAE9198165.1"/>
    <property type="molecule type" value="Genomic_DNA"/>
</dbReference>
<evidence type="ECO:0000256" key="1">
    <source>
        <dbReference type="SAM" id="SignalP"/>
    </source>
</evidence>
<dbReference type="EMBL" id="QXGF01001277">
    <property type="protein sequence ID" value="KAE8931164.1"/>
    <property type="molecule type" value="Genomic_DNA"/>
</dbReference>
<dbReference type="Proteomes" id="UP000433483">
    <property type="component" value="Unassembled WGS sequence"/>
</dbReference>
<feature type="chain" id="PRO_5036380455" description="Secreted protein" evidence="1">
    <location>
        <begin position="21"/>
        <end position="121"/>
    </location>
</feature>
<evidence type="ECO:0000313" key="17">
    <source>
        <dbReference type="Proteomes" id="UP000460718"/>
    </source>
</evidence>
<dbReference type="Proteomes" id="UP000441208">
    <property type="component" value="Unassembled WGS sequence"/>
</dbReference>
<dbReference type="AlphaFoldDB" id="A0A6A3R393"/>
<dbReference type="Proteomes" id="UP000476176">
    <property type="component" value="Unassembled WGS sequence"/>
</dbReference>
<reference evidence="11 12" key="1">
    <citation type="submission" date="2018-08" db="EMBL/GenBank/DDBJ databases">
        <title>Genomic investigation of the strawberry pathogen Phytophthora fragariae indicates pathogenicity is determined by transcriptional variation in three key races.</title>
        <authorList>
            <person name="Adams T.M."/>
            <person name="Armitage A.D."/>
            <person name="Sobczyk M.K."/>
            <person name="Bates H.J."/>
            <person name="Dunwell J.M."/>
            <person name="Nellist C.F."/>
            <person name="Harrison R.J."/>
        </authorList>
    </citation>
    <scope>NUCLEOTIDE SEQUENCE [LARGE SCALE GENOMIC DNA]</scope>
    <source>
        <strain evidence="10 13">A4</strain>
        <strain evidence="9 14">BC-1</strain>
        <strain evidence="7 18">BC-23</strain>
        <strain evidence="8 12">NOV-27</strain>
        <strain evidence="5 15">NOV-5</strain>
        <strain evidence="6 16">NOV-71</strain>
        <strain evidence="2 11">NOV-9</strain>
        <strain evidence="4 19">ONT-3</strain>
        <strain evidence="3 17">SCRP245</strain>
    </source>
</reference>
<comment type="caution">
    <text evidence="6">The sequence shown here is derived from an EMBL/GenBank/DDBJ whole genome shotgun (WGS) entry which is preliminary data.</text>
</comment>
<evidence type="ECO:0000313" key="12">
    <source>
        <dbReference type="Proteomes" id="UP000433483"/>
    </source>
</evidence>
<evidence type="ECO:0000313" key="18">
    <source>
        <dbReference type="Proteomes" id="UP000476176"/>
    </source>
</evidence>
<evidence type="ECO:0000313" key="19">
    <source>
        <dbReference type="Proteomes" id="UP000488956"/>
    </source>
</evidence>
<dbReference type="EMBL" id="QXFX01003759">
    <property type="protein sequence ID" value="KAE9067187.1"/>
    <property type="molecule type" value="Genomic_DNA"/>
</dbReference>
<evidence type="ECO:0000313" key="5">
    <source>
        <dbReference type="EMBL" id="KAE9082245.1"/>
    </source>
</evidence>
<keyword evidence="1" id="KW-0732">Signal</keyword>
<gene>
    <name evidence="10" type="ORF">PF001_g27429</name>
    <name evidence="9" type="ORF">PF002_g22523</name>
    <name evidence="7" type="ORF">PF004_g27715</name>
    <name evidence="8" type="ORF">PF005_g23883</name>
    <name evidence="5" type="ORF">PF006_g26957</name>
    <name evidence="6" type="ORF">PF007_g19957</name>
    <name evidence="2" type="ORF">PF009_g18761</name>
    <name evidence="4" type="ORF">PF010_g27566</name>
    <name evidence="3" type="ORF">PF011_g26752</name>
</gene>
<evidence type="ECO:0008006" key="20">
    <source>
        <dbReference type="Google" id="ProtNLM"/>
    </source>
</evidence>
<evidence type="ECO:0000313" key="15">
    <source>
        <dbReference type="Proteomes" id="UP000440732"/>
    </source>
</evidence>
<accession>A0A6A3R393</accession>
<dbReference type="EMBL" id="QXGA01003529">
    <property type="protein sequence ID" value="KAE9082245.1"/>
    <property type="molecule type" value="Genomic_DNA"/>
</dbReference>
<evidence type="ECO:0000313" key="16">
    <source>
        <dbReference type="Proteomes" id="UP000441208"/>
    </source>
</evidence>
<proteinExistence type="predicted"/>
<evidence type="ECO:0000313" key="11">
    <source>
        <dbReference type="Proteomes" id="UP000429523"/>
    </source>
</evidence>
<evidence type="ECO:0000313" key="8">
    <source>
        <dbReference type="EMBL" id="KAE9178923.1"/>
    </source>
</evidence>
<dbReference type="Proteomes" id="UP000440732">
    <property type="component" value="Unassembled WGS sequence"/>
</dbReference>
<organism evidence="6 16">
    <name type="scientific">Phytophthora fragariae</name>
    <dbReference type="NCBI Taxonomy" id="53985"/>
    <lineage>
        <taxon>Eukaryota</taxon>
        <taxon>Sar</taxon>
        <taxon>Stramenopiles</taxon>
        <taxon>Oomycota</taxon>
        <taxon>Peronosporomycetes</taxon>
        <taxon>Peronosporales</taxon>
        <taxon>Peronosporaceae</taxon>
        <taxon>Phytophthora</taxon>
    </lineage>
</organism>
<dbReference type="Proteomes" id="UP000488956">
    <property type="component" value="Unassembled WGS sequence"/>
</dbReference>
<dbReference type="EMBL" id="QXFZ01001558">
    <property type="protein sequence ID" value="KAE9088473.1"/>
    <property type="molecule type" value="Genomic_DNA"/>
</dbReference>
<evidence type="ECO:0000313" key="14">
    <source>
        <dbReference type="Proteomes" id="UP000440367"/>
    </source>
</evidence>
<evidence type="ECO:0000313" key="10">
    <source>
        <dbReference type="EMBL" id="KAE9273618.1"/>
    </source>
</evidence>
<dbReference type="EMBL" id="QXGC01004141">
    <property type="protein sequence ID" value="KAE9170952.1"/>
    <property type="molecule type" value="Genomic_DNA"/>
</dbReference>
<dbReference type="Proteomes" id="UP000429523">
    <property type="component" value="Unassembled WGS sequence"/>
</dbReference>
<feature type="signal peptide" evidence="1">
    <location>
        <begin position="1"/>
        <end position="20"/>
    </location>
</feature>